<accession>A0A8J3L6A4</accession>
<protein>
    <recommendedName>
        <fullName evidence="3">MaoC-like domain-containing protein</fullName>
    </recommendedName>
</protein>
<proteinExistence type="inferred from homology"/>
<evidence type="ECO:0000259" key="3">
    <source>
        <dbReference type="Pfam" id="PF01575"/>
    </source>
</evidence>
<sequence length="266" mass="29269">MPSMLRAALSVVPFPRPSTLPEDTLTTTVTVDPEHLARYQRVCGFRLSDRLPVTYPHVLGFGLQLDLMTRRDFPFPVVGGVHVANRIEQHRQLTTGDVLDLAVHAQDLREHPRGRQYDVITTASVDGAVVWRDVSTYLRKGPSETPKGERPAREPAPATPPHATWRVPTSTGTGYADASGDHNPIHTSWVGARLFGFPKPIAHGMWSKARCLAALEGRLPESYTVDVSFKLPILLPATVGFTFTGRDFTLRDARTAKPHLTGVITA</sequence>
<dbReference type="PRINTS" id="PR01483">
    <property type="entry name" value="FASYNTHASE"/>
</dbReference>
<dbReference type="PANTHER" id="PTHR43841">
    <property type="entry name" value="3-HYDROXYACYL-THIOESTER DEHYDRATASE HTDX-RELATED"/>
    <property type="match status" value="1"/>
</dbReference>
<feature type="region of interest" description="Disordered" evidence="2">
    <location>
        <begin position="140"/>
        <end position="180"/>
    </location>
</feature>
<dbReference type="GO" id="GO:0004312">
    <property type="term" value="F:fatty acid synthase activity"/>
    <property type="evidence" value="ECO:0007669"/>
    <property type="project" value="InterPro"/>
</dbReference>
<dbReference type="InterPro" id="IPR002539">
    <property type="entry name" value="MaoC-like_dom"/>
</dbReference>
<dbReference type="AlphaFoldDB" id="A0A8J3L6A4"/>
<dbReference type="SUPFAM" id="SSF54637">
    <property type="entry name" value="Thioesterase/thiol ester dehydrase-isomerase"/>
    <property type="match status" value="2"/>
</dbReference>
<dbReference type="GO" id="GO:0006633">
    <property type="term" value="P:fatty acid biosynthetic process"/>
    <property type="evidence" value="ECO:0007669"/>
    <property type="project" value="InterPro"/>
</dbReference>
<dbReference type="InterPro" id="IPR003965">
    <property type="entry name" value="Fatty_acid_synthase"/>
</dbReference>
<evidence type="ECO:0000313" key="5">
    <source>
        <dbReference type="Proteomes" id="UP000630887"/>
    </source>
</evidence>
<comment type="caution">
    <text evidence="4">The sequence shown here is derived from an EMBL/GenBank/DDBJ whole genome shotgun (WGS) entry which is preliminary data.</text>
</comment>
<dbReference type="Gene3D" id="3.10.129.10">
    <property type="entry name" value="Hotdog Thioesterase"/>
    <property type="match status" value="1"/>
</dbReference>
<keyword evidence="5" id="KW-1185">Reference proteome</keyword>
<comment type="similarity">
    <text evidence="1">Belongs to the enoyl-CoA hydratase/isomerase family.</text>
</comment>
<evidence type="ECO:0000256" key="2">
    <source>
        <dbReference type="SAM" id="MobiDB-lite"/>
    </source>
</evidence>
<evidence type="ECO:0000313" key="4">
    <source>
        <dbReference type="EMBL" id="GIG09954.1"/>
    </source>
</evidence>
<organism evidence="4 5">
    <name type="scientific">Catellatospora coxensis</name>
    <dbReference type="NCBI Taxonomy" id="310354"/>
    <lineage>
        <taxon>Bacteria</taxon>
        <taxon>Bacillati</taxon>
        <taxon>Actinomycetota</taxon>
        <taxon>Actinomycetes</taxon>
        <taxon>Micromonosporales</taxon>
        <taxon>Micromonosporaceae</taxon>
        <taxon>Catellatospora</taxon>
    </lineage>
</organism>
<dbReference type="GO" id="GO:0005835">
    <property type="term" value="C:fatty acid synthase complex"/>
    <property type="evidence" value="ECO:0007669"/>
    <property type="project" value="InterPro"/>
</dbReference>
<dbReference type="RefSeq" id="WP_203697582.1">
    <property type="nucleotide sequence ID" value="NZ_BAAALC010000075.1"/>
</dbReference>
<reference evidence="4 5" key="1">
    <citation type="submission" date="2021-01" db="EMBL/GenBank/DDBJ databases">
        <title>Whole genome shotgun sequence of Catellatospora coxensis NBRC 107359.</title>
        <authorList>
            <person name="Komaki H."/>
            <person name="Tamura T."/>
        </authorList>
    </citation>
    <scope>NUCLEOTIDE SEQUENCE [LARGE SCALE GENOMIC DNA]</scope>
    <source>
        <strain evidence="4 5">NBRC 107359</strain>
    </source>
</reference>
<dbReference type="EMBL" id="BONI01000076">
    <property type="protein sequence ID" value="GIG09954.1"/>
    <property type="molecule type" value="Genomic_DNA"/>
</dbReference>
<feature type="domain" description="MaoC-like" evidence="3">
    <location>
        <begin position="170"/>
        <end position="244"/>
    </location>
</feature>
<dbReference type="InterPro" id="IPR029069">
    <property type="entry name" value="HotDog_dom_sf"/>
</dbReference>
<dbReference type="PANTHER" id="PTHR43841:SF1">
    <property type="entry name" value="3-HYDROXYACYL-THIOESTER DEHYDRATASE X"/>
    <property type="match status" value="1"/>
</dbReference>
<name>A0A8J3L6A4_9ACTN</name>
<gene>
    <name evidence="4" type="ORF">Cco03nite_66540</name>
</gene>
<evidence type="ECO:0000256" key="1">
    <source>
        <dbReference type="ARBA" id="ARBA00005254"/>
    </source>
</evidence>
<dbReference type="Pfam" id="PF01575">
    <property type="entry name" value="MaoC_dehydratas"/>
    <property type="match status" value="1"/>
</dbReference>
<dbReference type="Proteomes" id="UP000630887">
    <property type="component" value="Unassembled WGS sequence"/>
</dbReference>